<evidence type="ECO:0000313" key="2">
    <source>
        <dbReference type="Proteomes" id="UP000015500"/>
    </source>
</evidence>
<dbReference type="AlphaFoldDB" id="S5ZH32"/>
<name>S5ZH32_GEOG3</name>
<organism evidence="1 2">
    <name type="scientific">Geobacillus genomosp. 3</name>
    <dbReference type="NCBI Taxonomy" id="1921421"/>
    <lineage>
        <taxon>Bacteria</taxon>
        <taxon>Bacillati</taxon>
        <taxon>Bacillota</taxon>
        <taxon>Bacilli</taxon>
        <taxon>Bacillales</taxon>
        <taxon>Anoxybacillaceae</taxon>
        <taxon>Geobacillus</taxon>
    </lineage>
</organism>
<gene>
    <name evidence="1" type="ORF">M493_17005</name>
</gene>
<dbReference type="HOGENOM" id="CLU_3382043_0_0_9"/>
<proteinExistence type="predicted"/>
<keyword evidence="2" id="KW-1185">Reference proteome</keyword>
<sequence length="33" mass="3743">MCGGSRADVQMKTGTVRSVHFPGLEIDMTEWFR</sequence>
<accession>S5ZH32</accession>
<dbReference type="Proteomes" id="UP000015500">
    <property type="component" value="Chromosome"/>
</dbReference>
<reference evidence="1 2" key="1">
    <citation type="journal article" date="2014" name="Genome Announc.">
        <title>Complete Genome Sequence of the Thermophilic Polychlorinated Biphenyl Degrader Geobacillus sp. Strain JF8 (NBRC 109937).</title>
        <authorList>
            <person name="Shintani M."/>
            <person name="Ohtsubo Y."/>
            <person name="Fukuda K."/>
            <person name="Hosoyama A."/>
            <person name="Ohji S."/>
            <person name="Yamazoe A."/>
            <person name="Fujita N."/>
            <person name="Nagata Y."/>
            <person name="Tsuda M."/>
            <person name="Hatta T."/>
            <person name="Kimbara K."/>
        </authorList>
    </citation>
    <scope>NUCLEOTIDE SEQUENCE [LARGE SCALE GENOMIC DNA]</scope>
    <source>
        <strain evidence="1 2">JF8</strain>
    </source>
</reference>
<protein>
    <submittedName>
        <fullName evidence="1">Uncharacterized protein</fullName>
    </submittedName>
</protein>
<evidence type="ECO:0000313" key="1">
    <source>
        <dbReference type="EMBL" id="AGT33610.1"/>
    </source>
</evidence>
<dbReference type="EMBL" id="CP006254">
    <property type="protein sequence ID" value="AGT33610.1"/>
    <property type="molecule type" value="Genomic_DNA"/>
</dbReference>
<dbReference type="KEGG" id="gjf:M493_17005"/>